<dbReference type="GO" id="GO:0005886">
    <property type="term" value="C:plasma membrane"/>
    <property type="evidence" value="ECO:0007669"/>
    <property type="project" value="TreeGrafter"/>
</dbReference>
<dbReference type="CDD" id="cd06259">
    <property type="entry name" value="YdcF-like"/>
    <property type="match status" value="1"/>
</dbReference>
<dbReference type="PANTHER" id="PTHR30336:SF20">
    <property type="entry name" value="DUF218 DOMAIN-CONTAINING PROTEIN"/>
    <property type="match status" value="1"/>
</dbReference>
<dbReference type="AlphaFoldDB" id="A0A0J7ZC22"/>
<dbReference type="InterPro" id="IPR051599">
    <property type="entry name" value="Cell_Envelope_Assoc"/>
</dbReference>
<feature type="domain" description="DUF218" evidence="2">
    <location>
        <begin position="39"/>
        <end position="151"/>
    </location>
</feature>
<feature type="region of interest" description="Disordered" evidence="1">
    <location>
        <begin position="217"/>
        <end position="238"/>
    </location>
</feature>
<dbReference type="InterPro" id="IPR014729">
    <property type="entry name" value="Rossmann-like_a/b/a_fold"/>
</dbReference>
<dbReference type="RefSeq" id="WP_048582258.1">
    <property type="nucleotide sequence ID" value="NZ_LFNT01000018.1"/>
</dbReference>
<protein>
    <recommendedName>
        <fullName evidence="2">DUF218 domain-containing protein</fullName>
    </recommendedName>
</protein>
<organism evidence="3 4">
    <name type="scientific">Streptomyces viridochromogenes</name>
    <dbReference type="NCBI Taxonomy" id="1938"/>
    <lineage>
        <taxon>Bacteria</taxon>
        <taxon>Bacillati</taxon>
        <taxon>Actinomycetota</taxon>
        <taxon>Actinomycetes</taxon>
        <taxon>Kitasatosporales</taxon>
        <taxon>Streptomycetaceae</taxon>
        <taxon>Streptomyces</taxon>
    </lineage>
</organism>
<dbReference type="PATRIC" id="fig|1938.3.peg.1333"/>
<evidence type="ECO:0000313" key="3">
    <source>
        <dbReference type="EMBL" id="KMS73621.1"/>
    </source>
</evidence>
<reference evidence="3 4" key="1">
    <citation type="submission" date="2015-06" db="EMBL/GenBank/DDBJ databases">
        <authorList>
            <person name="Ju K.-S."/>
            <person name="Doroghazi J.R."/>
            <person name="Metcalf W.W."/>
        </authorList>
    </citation>
    <scope>NUCLEOTIDE SEQUENCE [LARGE SCALE GENOMIC DNA]</scope>
    <source>
        <strain evidence="3 4">NRRL 3414</strain>
    </source>
</reference>
<sequence>MISAQAWADARLLWDYHFMHHDPRPCSVAVGLGSHDLGVADVTAELYHQGMAPVIVFTGATSPTTRARMPRGEAVHYRERALQLGVPDSAVLLEPRATNTGENIEFTKAVLAEADVKVSSVLLVSKPYEERRSYAMMRKKWPEVEVVCASTSMGLEEYADSIGDARMVIDMIVGALQRVLVFPRLGLAIEQDVPATVVAAFERLCVEGFTSRLMPADVAPRPTGTTATDKAAGPGSGA</sequence>
<gene>
    <name evidence="3" type="ORF">ACM01_17945</name>
</gene>
<dbReference type="PANTHER" id="PTHR30336">
    <property type="entry name" value="INNER MEMBRANE PROTEIN, PROBABLE PERMEASE"/>
    <property type="match status" value="1"/>
</dbReference>
<evidence type="ECO:0000313" key="4">
    <source>
        <dbReference type="Proteomes" id="UP000037432"/>
    </source>
</evidence>
<evidence type="ECO:0000259" key="2">
    <source>
        <dbReference type="Pfam" id="PF02698"/>
    </source>
</evidence>
<proteinExistence type="predicted"/>
<dbReference type="InterPro" id="IPR003848">
    <property type="entry name" value="DUF218"/>
</dbReference>
<accession>A0A0J7ZC22</accession>
<dbReference type="EMBL" id="LFNT01000018">
    <property type="protein sequence ID" value="KMS73621.1"/>
    <property type="molecule type" value="Genomic_DNA"/>
</dbReference>
<evidence type="ECO:0000256" key="1">
    <source>
        <dbReference type="SAM" id="MobiDB-lite"/>
    </source>
</evidence>
<name>A0A0J7ZC22_STRVR</name>
<dbReference type="Gene3D" id="3.40.50.620">
    <property type="entry name" value="HUPs"/>
    <property type="match status" value="1"/>
</dbReference>
<dbReference type="Pfam" id="PF02698">
    <property type="entry name" value="DUF218"/>
    <property type="match status" value="1"/>
</dbReference>
<dbReference type="Proteomes" id="UP000037432">
    <property type="component" value="Unassembled WGS sequence"/>
</dbReference>
<dbReference type="OrthoDB" id="2216870at2"/>
<comment type="caution">
    <text evidence="3">The sequence shown here is derived from an EMBL/GenBank/DDBJ whole genome shotgun (WGS) entry which is preliminary data.</text>
</comment>